<dbReference type="AlphaFoldDB" id="A0A6D2F7W2"/>
<accession>A0A6D2F7W2</accession>
<gene>
    <name evidence="1" type="ORF">D4M70_26025</name>
</gene>
<comment type="caution">
    <text evidence="1">The sequence shown here is derived from an EMBL/GenBank/DDBJ whole genome shotgun (WGS) entry which is preliminary data.</text>
</comment>
<reference evidence="1" key="1">
    <citation type="submission" date="2018-09" db="EMBL/GenBank/DDBJ databases">
        <title>Persistent metagenomic signatures of early life antibiotic treatment in the infant gut microbiota and resistome.</title>
        <authorList>
            <person name="Gasparrini A.J."/>
        </authorList>
    </citation>
    <scope>NUCLEOTIDE SEQUENCE</scope>
    <source>
        <strain evidence="1">N039.E-6</strain>
    </source>
</reference>
<evidence type="ECO:0000313" key="1">
    <source>
        <dbReference type="EMBL" id="TXW57726.1"/>
    </source>
</evidence>
<protein>
    <submittedName>
        <fullName evidence="1">Tail fiber assembly protein</fullName>
    </submittedName>
</protein>
<organism evidence="1">
    <name type="scientific">Escherichia coli</name>
    <dbReference type="NCBI Taxonomy" id="562"/>
    <lineage>
        <taxon>Bacteria</taxon>
        <taxon>Pseudomonadati</taxon>
        <taxon>Pseudomonadota</taxon>
        <taxon>Gammaproteobacteria</taxon>
        <taxon>Enterobacterales</taxon>
        <taxon>Enterobacteriaceae</taxon>
        <taxon>Escherichia</taxon>
    </lineage>
</organism>
<dbReference type="EMBL" id="QYMX01000132">
    <property type="protein sequence ID" value="TXW57726.1"/>
    <property type="molecule type" value="Genomic_DNA"/>
</dbReference>
<feature type="non-terminal residue" evidence="1">
    <location>
        <position position="48"/>
    </location>
</feature>
<proteinExistence type="predicted"/>
<name>A0A6D2F7W2_ECOLX</name>
<sequence length="48" mass="5142">MNKAVLNSELIAIKAGDITVYNYDGETREYISTSTEYLAVGVGIPACS</sequence>